<name>A0ABR0BBY0_PURLI</name>
<comment type="caution">
    <text evidence="1">The sequence shown here is derived from an EMBL/GenBank/DDBJ whole genome shotgun (WGS) entry which is preliminary data.</text>
</comment>
<dbReference type="PANTHER" id="PTHR47843">
    <property type="entry name" value="BTB DOMAIN-CONTAINING PROTEIN-RELATED"/>
    <property type="match status" value="1"/>
</dbReference>
<dbReference type="CDD" id="cd18186">
    <property type="entry name" value="BTB_POZ_ZBTB_KLHL-like"/>
    <property type="match status" value="1"/>
</dbReference>
<keyword evidence="2" id="KW-1185">Reference proteome</keyword>
<reference evidence="1 2" key="1">
    <citation type="journal article" date="2024" name="Microbiol. Resour. Announc.">
        <title>Genome annotations for the ascomycete fungi Trichoderma harzianum, Trichoderma aggressivum, and Purpureocillium lilacinum.</title>
        <authorList>
            <person name="Beijen E.P.W."/>
            <person name="Ohm R.A."/>
        </authorList>
    </citation>
    <scope>NUCLEOTIDE SEQUENCE [LARGE SCALE GENOMIC DNA]</scope>
    <source>
        <strain evidence="1 2">CBS 150709</strain>
    </source>
</reference>
<dbReference type="PANTHER" id="PTHR47843:SF5">
    <property type="entry name" value="BTB_POZ DOMAIN PROTEIN"/>
    <property type="match status" value="1"/>
</dbReference>
<evidence type="ECO:0000313" key="1">
    <source>
        <dbReference type="EMBL" id="KAK4062579.1"/>
    </source>
</evidence>
<dbReference type="SUPFAM" id="SSF54695">
    <property type="entry name" value="POZ domain"/>
    <property type="match status" value="1"/>
</dbReference>
<dbReference type="InterPro" id="IPR011333">
    <property type="entry name" value="SKP1/BTB/POZ_sf"/>
</dbReference>
<protein>
    <recommendedName>
        <fullName evidence="3">BTB domain-containing protein</fullName>
    </recommendedName>
</protein>
<accession>A0ABR0BBY0</accession>
<proteinExistence type="predicted"/>
<dbReference type="Gene3D" id="3.30.710.10">
    <property type="entry name" value="Potassium Channel Kv1.1, Chain A"/>
    <property type="match status" value="1"/>
</dbReference>
<evidence type="ECO:0000313" key="2">
    <source>
        <dbReference type="Proteomes" id="UP001287286"/>
    </source>
</evidence>
<organism evidence="1 2">
    <name type="scientific">Purpureocillium lilacinum</name>
    <name type="common">Paecilomyces lilacinus</name>
    <dbReference type="NCBI Taxonomy" id="33203"/>
    <lineage>
        <taxon>Eukaryota</taxon>
        <taxon>Fungi</taxon>
        <taxon>Dikarya</taxon>
        <taxon>Ascomycota</taxon>
        <taxon>Pezizomycotina</taxon>
        <taxon>Sordariomycetes</taxon>
        <taxon>Hypocreomycetidae</taxon>
        <taxon>Hypocreales</taxon>
        <taxon>Ophiocordycipitaceae</taxon>
        <taxon>Purpureocillium</taxon>
    </lineage>
</organism>
<gene>
    <name evidence="1" type="ORF">Purlil1_14208</name>
</gene>
<dbReference type="Proteomes" id="UP001287286">
    <property type="component" value="Unassembled WGS sequence"/>
</dbReference>
<evidence type="ECO:0008006" key="3">
    <source>
        <dbReference type="Google" id="ProtNLM"/>
    </source>
</evidence>
<dbReference type="EMBL" id="JAWRVI010000559">
    <property type="protein sequence ID" value="KAK4062579.1"/>
    <property type="molecule type" value="Genomic_DNA"/>
</dbReference>
<sequence length="392" mass="43528">MCDDNSTSATQNLPIHSPKLKRQYWLCRASEAVHRHPIRLSLYAVQYVLGPRLDIIATFLIKASDAVFKLSCSPGGAAGNTCWNTDDDSDRISNENRSHSTSHLRISNGNLPPMALGEIIHGELMASLAKLYTSGDRSDLTIVAGKDYHVHSSVVCGRSEPLRLACKHDPETAPNDDTALPKATLHLSGDDPYAIDCMMQYFYHLCYTLPSSTFTEADGAATGVVNSNHLANRVLVLHAQVYAIAEKYKVQGLKTLAMANFNSAARTRWDTDDFLEAAYEVFESTKDSDRGLRDIVVSVFRTHKGQLLHKEQVEHLLVDLRGLAVELLKDSARPPEVPVQQQDEYCQLSDHLGYGYGPHRTRRNKRKARGPYAYTMNGETGLTVIDHSPHGR</sequence>